<evidence type="ECO:0000313" key="4">
    <source>
        <dbReference type="EMBL" id="PRX50364.1"/>
    </source>
</evidence>
<comment type="caution">
    <text evidence="4">The sequence shown here is derived from an EMBL/GenBank/DDBJ whole genome shotgun (WGS) entry which is preliminary data.</text>
</comment>
<feature type="domain" description="GAF" evidence="2">
    <location>
        <begin position="57"/>
        <end position="202"/>
    </location>
</feature>
<dbReference type="InterPro" id="IPR036457">
    <property type="entry name" value="PPM-type-like_dom_sf"/>
</dbReference>
<dbReference type="AlphaFoldDB" id="A0A2T0M187"/>
<dbReference type="GO" id="GO:0016791">
    <property type="term" value="F:phosphatase activity"/>
    <property type="evidence" value="ECO:0007669"/>
    <property type="project" value="TreeGrafter"/>
</dbReference>
<dbReference type="SUPFAM" id="SSF81606">
    <property type="entry name" value="PP2C-like"/>
    <property type="match status" value="1"/>
</dbReference>
<proteinExistence type="predicted"/>
<dbReference type="InterPro" id="IPR029016">
    <property type="entry name" value="GAF-like_dom_sf"/>
</dbReference>
<organism evidence="4 5">
    <name type="scientific">Prauserella shujinwangii</name>
    <dbReference type="NCBI Taxonomy" id="1453103"/>
    <lineage>
        <taxon>Bacteria</taxon>
        <taxon>Bacillati</taxon>
        <taxon>Actinomycetota</taxon>
        <taxon>Actinomycetes</taxon>
        <taxon>Pseudonocardiales</taxon>
        <taxon>Pseudonocardiaceae</taxon>
        <taxon>Prauserella</taxon>
    </lineage>
</organism>
<dbReference type="InterPro" id="IPR003594">
    <property type="entry name" value="HATPase_dom"/>
</dbReference>
<keyword evidence="1" id="KW-0378">Hydrolase</keyword>
<dbReference type="Proteomes" id="UP000238362">
    <property type="component" value="Unassembled WGS sequence"/>
</dbReference>
<dbReference type="Pfam" id="PF13581">
    <property type="entry name" value="HATPase_c_2"/>
    <property type="match status" value="1"/>
</dbReference>
<keyword evidence="5" id="KW-1185">Reference proteome</keyword>
<dbReference type="Pfam" id="PF07228">
    <property type="entry name" value="SpoIIE"/>
    <property type="match status" value="1"/>
</dbReference>
<sequence length="564" mass="61231">MGLALLRLQGKPRRHTLSQSAMAVMLRDMATVHSSENAEARLRRIEAVTDTTLAHLGVEQLLRELLRRIREILGVDTATVLLLAKGGHHLVATASSGLEEEVRQGVRIPVGEGFAGQIAARQQPLVIDRVGPDTVRNPLLWRKGICSLAGVPLLAGGELLGVLHVGSLHPRTFGEQDLHLLELAGERVALATRTRQSRAERTAAEALQRDLLPSRLPHVTGMELASRYVPAEEAGVSGDWYDVFTLPSGWLCVAIGDVVGRGLGAATVMSRMRTATRAYALDSNDPGEVLSKLDRHIRHFEPDSMATIAYGMWEPALDRMHLSLAGHLAPVVATPDAEPAIADTPVDPPIGASSAPVPRKTSTIEVPPDSVVLFYTDGLVERRHRPIEVGLELLRETVRTESPEAVCAAVMASLIDAGATGDDIAVLAMRRQHPDELRSMHLEFPAEPESLAEIRAALRRWLPAVGASDDDLADLLVTVGEASANAIEHAYGPLGGTVEIRLEADEREVHATITDRGNWRHPRGQHRGRGTRLMRHLSDDVRIDHGAEGTSVRIRRRLTGDEVP</sequence>
<protein>
    <submittedName>
        <fullName evidence="4">GAF domain-containing protein</fullName>
    </submittedName>
</protein>
<dbReference type="EMBL" id="PVNH01000002">
    <property type="protein sequence ID" value="PRX50364.1"/>
    <property type="molecule type" value="Genomic_DNA"/>
</dbReference>
<evidence type="ECO:0000259" key="2">
    <source>
        <dbReference type="SMART" id="SM00065"/>
    </source>
</evidence>
<name>A0A2T0M187_9PSEU</name>
<dbReference type="Gene3D" id="3.60.40.10">
    <property type="entry name" value="PPM-type phosphatase domain"/>
    <property type="match status" value="1"/>
</dbReference>
<gene>
    <name evidence="4" type="ORF">B0I33_102485</name>
</gene>
<dbReference type="CDD" id="cd16936">
    <property type="entry name" value="HATPase_RsbW-like"/>
    <property type="match status" value="1"/>
</dbReference>
<dbReference type="SMART" id="SM00065">
    <property type="entry name" value="GAF"/>
    <property type="match status" value="1"/>
</dbReference>
<dbReference type="PANTHER" id="PTHR43156:SF2">
    <property type="entry name" value="STAGE II SPORULATION PROTEIN E"/>
    <property type="match status" value="1"/>
</dbReference>
<dbReference type="Gene3D" id="3.30.565.10">
    <property type="entry name" value="Histidine kinase-like ATPase, C-terminal domain"/>
    <property type="match status" value="1"/>
</dbReference>
<dbReference type="SUPFAM" id="SSF55781">
    <property type="entry name" value="GAF domain-like"/>
    <property type="match status" value="1"/>
</dbReference>
<reference evidence="4 5" key="1">
    <citation type="submission" date="2018-03" db="EMBL/GenBank/DDBJ databases">
        <title>Genomic Encyclopedia of Type Strains, Phase III (KMG-III): the genomes of soil and plant-associated and newly described type strains.</title>
        <authorList>
            <person name="Whitman W."/>
        </authorList>
    </citation>
    <scope>NUCLEOTIDE SEQUENCE [LARGE SCALE GENOMIC DNA]</scope>
    <source>
        <strain evidence="4 5">CGMCC 4.7125</strain>
    </source>
</reference>
<dbReference type="SMART" id="SM00331">
    <property type="entry name" value="PP2C_SIG"/>
    <property type="match status" value="1"/>
</dbReference>
<dbReference type="Pfam" id="PF13185">
    <property type="entry name" value="GAF_2"/>
    <property type="match status" value="1"/>
</dbReference>
<dbReference type="InterPro" id="IPR001932">
    <property type="entry name" value="PPM-type_phosphatase-like_dom"/>
</dbReference>
<dbReference type="PANTHER" id="PTHR43156">
    <property type="entry name" value="STAGE II SPORULATION PROTEIN E-RELATED"/>
    <property type="match status" value="1"/>
</dbReference>
<evidence type="ECO:0000259" key="3">
    <source>
        <dbReference type="SMART" id="SM00331"/>
    </source>
</evidence>
<dbReference type="InterPro" id="IPR003018">
    <property type="entry name" value="GAF"/>
</dbReference>
<evidence type="ECO:0000256" key="1">
    <source>
        <dbReference type="ARBA" id="ARBA00022801"/>
    </source>
</evidence>
<dbReference type="InterPro" id="IPR052016">
    <property type="entry name" value="Bact_Sigma-Reg"/>
</dbReference>
<accession>A0A2T0M187</accession>
<dbReference type="InterPro" id="IPR036890">
    <property type="entry name" value="HATPase_C_sf"/>
</dbReference>
<feature type="domain" description="PPM-type phosphatase" evidence="3">
    <location>
        <begin position="219"/>
        <end position="431"/>
    </location>
</feature>
<dbReference type="Gene3D" id="3.30.450.40">
    <property type="match status" value="1"/>
</dbReference>
<dbReference type="SUPFAM" id="SSF55874">
    <property type="entry name" value="ATPase domain of HSP90 chaperone/DNA topoisomerase II/histidine kinase"/>
    <property type="match status" value="1"/>
</dbReference>
<evidence type="ECO:0000313" key="5">
    <source>
        <dbReference type="Proteomes" id="UP000238362"/>
    </source>
</evidence>